<feature type="domain" description="DUF4062" evidence="2">
    <location>
        <begin position="22"/>
        <end position="101"/>
    </location>
</feature>
<proteinExistence type="predicted"/>
<dbReference type="InterPro" id="IPR025139">
    <property type="entry name" value="DUF4062"/>
</dbReference>
<dbReference type="Proteomes" id="UP001324287">
    <property type="component" value="Chromosome"/>
</dbReference>
<evidence type="ECO:0000313" key="3">
    <source>
        <dbReference type="EMBL" id="WRL63294.1"/>
    </source>
</evidence>
<evidence type="ECO:0000259" key="2">
    <source>
        <dbReference type="Pfam" id="PF13271"/>
    </source>
</evidence>
<protein>
    <submittedName>
        <fullName evidence="3">DUF4062 domain-containing protein</fullName>
    </submittedName>
</protein>
<dbReference type="EMBL" id="CP141261">
    <property type="protein sequence ID" value="WRL63294.1"/>
    <property type="molecule type" value="Genomic_DNA"/>
</dbReference>
<evidence type="ECO:0000313" key="4">
    <source>
        <dbReference type="Proteomes" id="UP001324287"/>
    </source>
</evidence>
<gene>
    <name evidence="3" type="ORF">U6N30_26615</name>
</gene>
<sequence>MAGDLREPDVPGTIATPDRRLRVFVSSTLEELAPERAAVRAAVTRLHLTPVMFDLGARAHPPRPLYRAYLDQSDVFVGIYGERYGWIAPDMGISGLEDEYDLSAGRPRLLYVRRGAPGREPRLDALITRMQADSGASTTPYEDADDLAERVADDLAVLLTERFAAPGHLPAGARCRMAAHPGDRPGGPAGGAGARHRAAPGSRGTAGDRERPGGIGKSRLATAAAQELAPERDAVWLVDLEAVGDPADVPGRSRPRSVSRRRVAGRSWRWSPTAWPDAGCCCCSTTWSGCWRARAS</sequence>
<keyword evidence="4" id="KW-1185">Reference proteome</keyword>
<feature type="compositionally biased region" description="Gly residues" evidence="1">
    <location>
        <begin position="184"/>
        <end position="193"/>
    </location>
</feature>
<reference evidence="3 4" key="1">
    <citation type="submission" date="2023-12" db="EMBL/GenBank/DDBJ databases">
        <title>Blastococcus brunescens sp. nov., an actonobacterium isolated from sandstone collected in sahara desert.</title>
        <authorList>
            <person name="Gtari M."/>
            <person name="Ghodhbane F."/>
        </authorList>
    </citation>
    <scope>NUCLEOTIDE SEQUENCE [LARGE SCALE GENOMIC DNA]</scope>
    <source>
        <strain evidence="3 4">BMG 8361</strain>
    </source>
</reference>
<dbReference type="RefSeq" id="WP_324274630.1">
    <property type="nucleotide sequence ID" value="NZ_CP141261.1"/>
</dbReference>
<feature type="region of interest" description="Disordered" evidence="1">
    <location>
        <begin position="180"/>
        <end position="215"/>
    </location>
</feature>
<organism evidence="3 4">
    <name type="scientific">Blastococcus brunescens</name>
    <dbReference type="NCBI Taxonomy" id="1564165"/>
    <lineage>
        <taxon>Bacteria</taxon>
        <taxon>Bacillati</taxon>
        <taxon>Actinomycetota</taxon>
        <taxon>Actinomycetes</taxon>
        <taxon>Geodermatophilales</taxon>
        <taxon>Geodermatophilaceae</taxon>
        <taxon>Blastococcus</taxon>
    </lineage>
</organism>
<accession>A0ABZ1AXK1</accession>
<dbReference type="Pfam" id="PF13271">
    <property type="entry name" value="DUF4062"/>
    <property type="match status" value="1"/>
</dbReference>
<name>A0ABZ1AXK1_9ACTN</name>
<evidence type="ECO:0000256" key="1">
    <source>
        <dbReference type="SAM" id="MobiDB-lite"/>
    </source>
</evidence>